<keyword evidence="11" id="KW-0482">Metalloprotease</keyword>
<accession>C8XIJ7</accession>
<comment type="similarity">
    <text evidence="3">Belongs to the peptidase M50B family.</text>
</comment>
<comment type="subcellular location">
    <subcellularLocation>
        <location evidence="2">Cell membrane</location>
        <topology evidence="2">Multi-pass membrane protein</topology>
    </subcellularLocation>
</comment>
<feature type="transmembrane region" description="Helical" evidence="13">
    <location>
        <begin position="158"/>
        <end position="183"/>
    </location>
</feature>
<feature type="transmembrane region" description="Helical" evidence="13">
    <location>
        <begin position="6"/>
        <end position="29"/>
    </location>
</feature>
<dbReference type="PANTHER" id="PTHR35864:SF1">
    <property type="entry name" value="ZINC METALLOPROTEASE YWHC-RELATED"/>
    <property type="match status" value="1"/>
</dbReference>
<evidence type="ECO:0000313" key="15">
    <source>
        <dbReference type="Proteomes" id="UP000002218"/>
    </source>
</evidence>
<dbReference type="OrthoDB" id="9800627at2"/>
<dbReference type="GO" id="GO:0005886">
    <property type="term" value="C:plasma membrane"/>
    <property type="evidence" value="ECO:0007669"/>
    <property type="project" value="UniProtKB-SubCell"/>
</dbReference>
<dbReference type="CDD" id="cd06158">
    <property type="entry name" value="S2P-M50_like_1"/>
    <property type="match status" value="1"/>
</dbReference>
<keyword evidence="4" id="KW-1003">Cell membrane</keyword>
<dbReference type="GO" id="GO:0046872">
    <property type="term" value="F:metal ion binding"/>
    <property type="evidence" value="ECO:0007669"/>
    <property type="project" value="UniProtKB-KW"/>
</dbReference>
<keyword evidence="12 13" id="KW-0472">Membrane</keyword>
<evidence type="ECO:0000256" key="9">
    <source>
        <dbReference type="ARBA" id="ARBA00022833"/>
    </source>
</evidence>
<evidence type="ECO:0000256" key="1">
    <source>
        <dbReference type="ARBA" id="ARBA00001947"/>
    </source>
</evidence>
<keyword evidence="9" id="KW-0862">Zinc</keyword>
<proteinExistence type="inferred from homology"/>
<dbReference type="PANTHER" id="PTHR35864">
    <property type="entry name" value="ZINC METALLOPROTEASE MJ0611-RELATED"/>
    <property type="match status" value="1"/>
</dbReference>
<reference evidence="14 15" key="2">
    <citation type="journal article" date="2010" name="Stand. Genomic Sci.">
        <title>Complete genome sequence of Nakamurella multipartita type strain (Y-104).</title>
        <authorList>
            <person name="Tice H."/>
            <person name="Mayilraj S."/>
            <person name="Sims D."/>
            <person name="Lapidus A."/>
            <person name="Nolan M."/>
            <person name="Lucas S."/>
            <person name="Glavina Del Rio T."/>
            <person name="Copeland A."/>
            <person name="Cheng J.F."/>
            <person name="Meincke L."/>
            <person name="Bruce D."/>
            <person name="Goodwin L."/>
            <person name="Pitluck S."/>
            <person name="Ivanova N."/>
            <person name="Mavromatis K."/>
            <person name="Ovchinnikova G."/>
            <person name="Pati A."/>
            <person name="Chen A."/>
            <person name="Palaniappan K."/>
            <person name="Land M."/>
            <person name="Hauser L."/>
            <person name="Chang Y.J."/>
            <person name="Jeffries C.D."/>
            <person name="Detter J.C."/>
            <person name="Brettin T."/>
            <person name="Rohde M."/>
            <person name="Goker M."/>
            <person name="Bristow J."/>
            <person name="Eisen J.A."/>
            <person name="Markowitz V."/>
            <person name="Hugenholtz P."/>
            <person name="Kyrpides N.C."/>
            <person name="Klenk H.P."/>
            <person name="Chen F."/>
        </authorList>
    </citation>
    <scope>NUCLEOTIDE SEQUENCE [LARGE SCALE GENOMIC DNA]</scope>
    <source>
        <strain evidence="15">ATCC 700099 / DSM 44233 / CIP 104796 / JCM 9543 / NBRC 105858 / Y-104</strain>
    </source>
</reference>
<keyword evidence="10 13" id="KW-1133">Transmembrane helix</keyword>
<dbReference type="GO" id="GO:0006508">
    <property type="term" value="P:proteolysis"/>
    <property type="evidence" value="ECO:0007669"/>
    <property type="project" value="UniProtKB-KW"/>
</dbReference>
<organism evidence="14 15">
    <name type="scientific">Nakamurella multipartita (strain ATCC 700099 / DSM 44233 / CIP 104796 / JCM 9543 / NBRC 105858 / Y-104)</name>
    <name type="common">Microsphaera multipartita</name>
    <dbReference type="NCBI Taxonomy" id="479431"/>
    <lineage>
        <taxon>Bacteria</taxon>
        <taxon>Bacillati</taxon>
        <taxon>Actinomycetota</taxon>
        <taxon>Actinomycetes</taxon>
        <taxon>Nakamurellales</taxon>
        <taxon>Nakamurellaceae</taxon>
        <taxon>Nakamurella</taxon>
    </lineage>
</organism>
<keyword evidence="5" id="KW-0645">Protease</keyword>
<evidence type="ECO:0000256" key="3">
    <source>
        <dbReference type="ARBA" id="ARBA00007931"/>
    </source>
</evidence>
<feature type="transmembrane region" description="Helical" evidence="13">
    <location>
        <begin position="230"/>
        <end position="251"/>
    </location>
</feature>
<dbReference type="KEGG" id="nml:Namu_4173"/>
<dbReference type="RefSeq" id="WP_015749287.1">
    <property type="nucleotide sequence ID" value="NC_013235.1"/>
</dbReference>
<dbReference type="InParanoid" id="C8XIJ7"/>
<evidence type="ECO:0000256" key="2">
    <source>
        <dbReference type="ARBA" id="ARBA00004651"/>
    </source>
</evidence>
<protein>
    <submittedName>
        <fullName evidence="14">Peptidase M50</fullName>
    </submittedName>
</protein>
<reference evidence="15" key="1">
    <citation type="submission" date="2009-09" db="EMBL/GenBank/DDBJ databases">
        <title>The complete genome of Nakamurella multipartita DSM 44233.</title>
        <authorList>
            <consortium name="US DOE Joint Genome Institute (JGI-PGF)"/>
            <person name="Lucas S."/>
            <person name="Copeland A."/>
            <person name="Lapidus A."/>
            <person name="Glavina del Rio T."/>
            <person name="Dalin E."/>
            <person name="Tice H."/>
            <person name="Bruce D."/>
            <person name="Goodwin L."/>
            <person name="Pitluck S."/>
            <person name="Kyrpides N."/>
            <person name="Mavromatis K."/>
            <person name="Ivanova N."/>
            <person name="Ovchinnikova G."/>
            <person name="Sims D."/>
            <person name="Meincke L."/>
            <person name="Brettin T."/>
            <person name="Detter J.C."/>
            <person name="Han C."/>
            <person name="Larimer F."/>
            <person name="Land M."/>
            <person name="Hauser L."/>
            <person name="Markowitz V."/>
            <person name="Cheng J.-F."/>
            <person name="Hugenholtz P."/>
            <person name="Woyke T."/>
            <person name="Wu D."/>
            <person name="Klenk H.-P."/>
            <person name="Eisen J.A."/>
        </authorList>
    </citation>
    <scope>NUCLEOTIDE SEQUENCE [LARGE SCALE GENOMIC DNA]</scope>
    <source>
        <strain evidence="15">ATCC 700099 / DSM 44233 / CIP 104796 / JCM 9543 / NBRC 105858 / Y-104</strain>
    </source>
</reference>
<evidence type="ECO:0000256" key="5">
    <source>
        <dbReference type="ARBA" id="ARBA00022670"/>
    </source>
</evidence>
<feature type="transmembrane region" description="Helical" evidence="13">
    <location>
        <begin position="127"/>
        <end position="152"/>
    </location>
</feature>
<evidence type="ECO:0000256" key="10">
    <source>
        <dbReference type="ARBA" id="ARBA00022989"/>
    </source>
</evidence>
<comment type="cofactor">
    <cofactor evidence="1">
        <name>Zn(2+)</name>
        <dbReference type="ChEBI" id="CHEBI:29105"/>
    </cofactor>
</comment>
<name>C8XIJ7_NAKMY</name>
<evidence type="ECO:0000256" key="12">
    <source>
        <dbReference type="ARBA" id="ARBA00023136"/>
    </source>
</evidence>
<evidence type="ECO:0000256" key="7">
    <source>
        <dbReference type="ARBA" id="ARBA00022723"/>
    </source>
</evidence>
<dbReference type="STRING" id="479431.Namu_4173"/>
<evidence type="ECO:0000256" key="6">
    <source>
        <dbReference type="ARBA" id="ARBA00022692"/>
    </source>
</evidence>
<feature type="transmembrane region" description="Helical" evidence="13">
    <location>
        <begin position="204"/>
        <end position="224"/>
    </location>
</feature>
<dbReference type="InterPro" id="IPR052348">
    <property type="entry name" value="Metallopeptidase_M50B"/>
</dbReference>
<evidence type="ECO:0000256" key="4">
    <source>
        <dbReference type="ARBA" id="ARBA00022475"/>
    </source>
</evidence>
<keyword evidence="6 13" id="KW-0812">Transmembrane</keyword>
<dbReference type="Proteomes" id="UP000002218">
    <property type="component" value="Chromosome"/>
</dbReference>
<keyword evidence="8" id="KW-0378">Hydrolase</keyword>
<dbReference type="eggNOG" id="COG1994">
    <property type="taxonomic scope" value="Bacteria"/>
</dbReference>
<evidence type="ECO:0000256" key="8">
    <source>
        <dbReference type="ARBA" id="ARBA00022801"/>
    </source>
</evidence>
<evidence type="ECO:0000313" key="14">
    <source>
        <dbReference type="EMBL" id="ACV80462.1"/>
    </source>
</evidence>
<evidence type="ECO:0000256" key="13">
    <source>
        <dbReference type="SAM" id="Phobius"/>
    </source>
</evidence>
<gene>
    <name evidence="14" type="ordered locus">Namu_4173</name>
</gene>
<feature type="transmembrane region" description="Helical" evidence="13">
    <location>
        <begin position="41"/>
        <end position="70"/>
    </location>
</feature>
<sequence length="252" mass="26368" precursor="true">MAKSPGGSWIFPVIVLVTAGAGVAAQASTRSSGWLGVPVEVWVFLVVLGGWVITLCLHEFAHALVAYVGGDTSVRARGYLTLNPARYTDLATSVIMPIILLAVGGIPLPGGAVLVEPGRLRRRWFASLVSAAGPLTNVVAGVVLAVVAAPISSPLGAALSYLALLQFVAGILNILPIPGFDGFGVLEPYLSPRFTERLRPARPWIPLVAFIILFSVPQASRALFGAANELFVWAGGNTALAAIGSSLFRFWA</sequence>
<dbReference type="AlphaFoldDB" id="C8XIJ7"/>
<dbReference type="HOGENOM" id="CLU_066211_0_0_11"/>
<feature type="transmembrane region" description="Helical" evidence="13">
    <location>
        <begin position="90"/>
        <end position="115"/>
    </location>
</feature>
<keyword evidence="15" id="KW-1185">Reference proteome</keyword>
<dbReference type="EMBL" id="CP001737">
    <property type="protein sequence ID" value="ACV80462.1"/>
    <property type="molecule type" value="Genomic_DNA"/>
</dbReference>
<dbReference type="InterPro" id="IPR044537">
    <property type="entry name" value="Rip2-like"/>
</dbReference>
<keyword evidence="7" id="KW-0479">Metal-binding</keyword>
<evidence type="ECO:0000256" key="11">
    <source>
        <dbReference type="ARBA" id="ARBA00023049"/>
    </source>
</evidence>
<dbReference type="GO" id="GO:0008237">
    <property type="term" value="F:metallopeptidase activity"/>
    <property type="evidence" value="ECO:0007669"/>
    <property type="project" value="UniProtKB-KW"/>
</dbReference>